<name>A0AAW0B0Z3_9AGAR</name>
<feature type="region of interest" description="Disordered" evidence="1">
    <location>
        <begin position="284"/>
        <end position="339"/>
    </location>
</feature>
<feature type="compositionally biased region" description="Low complexity" evidence="1">
    <location>
        <begin position="69"/>
        <end position="78"/>
    </location>
</feature>
<evidence type="ECO:0000256" key="1">
    <source>
        <dbReference type="SAM" id="MobiDB-lite"/>
    </source>
</evidence>
<organism evidence="2 3">
    <name type="scientific">Favolaschia claudopus</name>
    <dbReference type="NCBI Taxonomy" id="2862362"/>
    <lineage>
        <taxon>Eukaryota</taxon>
        <taxon>Fungi</taxon>
        <taxon>Dikarya</taxon>
        <taxon>Basidiomycota</taxon>
        <taxon>Agaricomycotina</taxon>
        <taxon>Agaricomycetes</taxon>
        <taxon>Agaricomycetidae</taxon>
        <taxon>Agaricales</taxon>
        <taxon>Marasmiineae</taxon>
        <taxon>Mycenaceae</taxon>
        <taxon>Favolaschia</taxon>
    </lineage>
</organism>
<reference evidence="2 3" key="1">
    <citation type="journal article" date="2024" name="J Genomics">
        <title>Draft genome sequencing and assembly of Favolaschia claudopus CIRM-BRFM 2984 isolated from oak limbs.</title>
        <authorList>
            <person name="Navarro D."/>
            <person name="Drula E."/>
            <person name="Chaduli D."/>
            <person name="Cazenave R."/>
            <person name="Ahrendt S."/>
            <person name="Wang J."/>
            <person name="Lipzen A."/>
            <person name="Daum C."/>
            <person name="Barry K."/>
            <person name="Grigoriev I.V."/>
            <person name="Favel A."/>
            <person name="Rosso M.N."/>
            <person name="Martin F."/>
        </authorList>
    </citation>
    <scope>NUCLEOTIDE SEQUENCE [LARGE SCALE GENOMIC DNA]</scope>
    <source>
        <strain evidence="2 3">CIRM-BRFM 2984</strain>
    </source>
</reference>
<proteinExistence type="predicted"/>
<feature type="compositionally biased region" description="Pro residues" evidence="1">
    <location>
        <begin position="312"/>
        <end position="322"/>
    </location>
</feature>
<feature type="compositionally biased region" description="Polar residues" evidence="1">
    <location>
        <begin position="57"/>
        <end position="68"/>
    </location>
</feature>
<evidence type="ECO:0000313" key="2">
    <source>
        <dbReference type="EMBL" id="KAK7018912.1"/>
    </source>
</evidence>
<comment type="caution">
    <text evidence="2">The sequence shown here is derived from an EMBL/GenBank/DDBJ whole genome shotgun (WGS) entry which is preliminary data.</text>
</comment>
<dbReference type="AlphaFoldDB" id="A0AAW0B0Z3"/>
<feature type="compositionally biased region" description="Low complexity" evidence="1">
    <location>
        <begin position="138"/>
        <end position="150"/>
    </location>
</feature>
<feature type="region of interest" description="Disordered" evidence="1">
    <location>
        <begin position="164"/>
        <end position="255"/>
    </location>
</feature>
<protein>
    <submittedName>
        <fullName evidence="2">Uncharacterized protein</fullName>
    </submittedName>
</protein>
<accession>A0AAW0B0Z3</accession>
<dbReference type="EMBL" id="JAWWNJ010000045">
    <property type="protein sequence ID" value="KAK7018912.1"/>
    <property type="molecule type" value="Genomic_DNA"/>
</dbReference>
<evidence type="ECO:0000313" key="3">
    <source>
        <dbReference type="Proteomes" id="UP001362999"/>
    </source>
</evidence>
<feature type="region of interest" description="Disordered" evidence="1">
    <location>
        <begin position="1"/>
        <end position="150"/>
    </location>
</feature>
<keyword evidence="3" id="KW-1185">Reference proteome</keyword>
<gene>
    <name evidence="2" type="ORF">R3P38DRAFT_3273952</name>
</gene>
<dbReference type="Proteomes" id="UP001362999">
    <property type="component" value="Unassembled WGS sequence"/>
</dbReference>
<sequence length="339" mass="36008">MHATFRLPALTLKPPESSNQPFRRHPAATHPHRPTTTTKTHRRVGSNVIDDDPRTPHSLSSFPQHPTLSSAPSRRTAPFAPPPPPFAESTLKSTRTWYIPLETPSPLPVVTASPPPPRYQHCAGISRHPDTPKPKPTKPFSPSTSNDAAAAADVVHATLEQCRPAARPAAQSTNDDAATELDEERRAEAEGDLTCTGAALETHERTVPANPTSTSAPPFRDRGRVTVVPAPSSTPPIHVRYANHKPSVPDLATPASPAPPAAQLLVTLGAHIVVGALRAPTRSECRGRIAPPSPSRTLPTTSLPSLATLFPTSPPPPSPTPSTPTTLQRPHATTDSKLS</sequence>
<feature type="compositionally biased region" description="Low complexity" evidence="1">
    <location>
        <begin position="295"/>
        <end position="311"/>
    </location>
</feature>
<feature type="compositionally biased region" description="Basic residues" evidence="1">
    <location>
        <begin position="22"/>
        <end position="44"/>
    </location>
</feature>
<feature type="compositionally biased region" description="Pro residues" evidence="1">
    <location>
        <begin position="103"/>
        <end position="118"/>
    </location>
</feature>